<evidence type="ECO:0000313" key="8">
    <source>
        <dbReference type="Proteomes" id="UP000630353"/>
    </source>
</evidence>
<proteinExistence type="predicted"/>
<dbReference type="Proteomes" id="UP000630353">
    <property type="component" value="Unassembled WGS sequence"/>
</dbReference>
<evidence type="ECO:0000256" key="5">
    <source>
        <dbReference type="ARBA" id="ARBA00023136"/>
    </source>
</evidence>
<keyword evidence="2" id="KW-1003">Cell membrane</keyword>
<feature type="transmembrane region" description="Helical" evidence="6">
    <location>
        <begin position="130"/>
        <end position="151"/>
    </location>
</feature>
<feature type="transmembrane region" description="Helical" evidence="6">
    <location>
        <begin position="71"/>
        <end position="92"/>
    </location>
</feature>
<dbReference type="AlphaFoldDB" id="A0A918XNQ0"/>
<feature type="transmembrane region" description="Helical" evidence="6">
    <location>
        <begin position="39"/>
        <end position="65"/>
    </location>
</feature>
<dbReference type="EMBL" id="BMZS01000002">
    <property type="protein sequence ID" value="GHD42654.1"/>
    <property type="molecule type" value="Genomic_DNA"/>
</dbReference>
<evidence type="ECO:0000256" key="4">
    <source>
        <dbReference type="ARBA" id="ARBA00022989"/>
    </source>
</evidence>
<comment type="subcellular location">
    <subcellularLocation>
        <location evidence="1">Cell membrane</location>
        <topology evidence="1">Multi-pass membrane protein</topology>
    </subcellularLocation>
</comment>
<organism evidence="7 8">
    <name type="scientific">Thalassobaculum fulvum</name>
    <dbReference type="NCBI Taxonomy" id="1633335"/>
    <lineage>
        <taxon>Bacteria</taxon>
        <taxon>Pseudomonadati</taxon>
        <taxon>Pseudomonadota</taxon>
        <taxon>Alphaproteobacteria</taxon>
        <taxon>Rhodospirillales</taxon>
        <taxon>Thalassobaculaceae</taxon>
        <taxon>Thalassobaculum</taxon>
    </lineage>
</organism>
<evidence type="ECO:0000256" key="6">
    <source>
        <dbReference type="SAM" id="Phobius"/>
    </source>
</evidence>
<evidence type="ECO:0000256" key="3">
    <source>
        <dbReference type="ARBA" id="ARBA00022692"/>
    </source>
</evidence>
<reference evidence="7" key="2">
    <citation type="submission" date="2020-09" db="EMBL/GenBank/DDBJ databases">
        <authorList>
            <person name="Sun Q."/>
            <person name="Kim S."/>
        </authorList>
    </citation>
    <scope>NUCLEOTIDE SEQUENCE</scope>
    <source>
        <strain evidence="7">KCTC 42651</strain>
    </source>
</reference>
<keyword evidence="8" id="KW-1185">Reference proteome</keyword>
<keyword evidence="4 6" id="KW-1133">Transmembrane helix</keyword>
<reference evidence="7" key="1">
    <citation type="journal article" date="2014" name="Int. J. Syst. Evol. Microbiol.">
        <title>Complete genome sequence of Corynebacterium casei LMG S-19264T (=DSM 44701T), isolated from a smear-ripened cheese.</title>
        <authorList>
            <consortium name="US DOE Joint Genome Institute (JGI-PGF)"/>
            <person name="Walter F."/>
            <person name="Albersmeier A."/>
            <person name="Kalinowski J."/>
            <person name="Ruckert C."/>
        </authorList>
    </citation>
    <scope>NUCLEOTIDE SEQUENCE</scope>
    <source>
        <strain evidence="7">KCTC 42651</strain>
    </source>
</reference>
<protein>
    <submittedName>
        <fullName evidence="7">Lysine transporter LysE</fullName>
    </submittedName>
</protein>
<evidence type="ECO:0000313" key="7">
    <source>
        <dbReference type="EMBL" id="GHD42654.1"/>
    </source>
</evidence>
<feature type="transmembrane region" description="Helical" evidence="6">
    <location>
        <begin position="192"/>
        <end position="212"/>
    </location>
</feature>
<evidence type="ECO:0000256" key="1">
    <source>
        <dbReference type="ARBA" id="ARBA00004651"/>
    </source>
</evidence>
<dbReference type="PANTHER" id="PTHR30086">
    <property type="entry name" value="ARGININE EXPORTER PROTEIN ARGO"/>
    <property type="match status" value="1"/>
</dbReference>
<feature type="transmembrane region" description="Helical" evidence="6">
    <location>
        <begin position="157"/>
        <end position="180"/>
    </location>
</feature>
<keyword evidence="3 6" id="KW-0812">Transmembrane</keyword>
<dbReference type="Pfam" id="PF01810">
    <property type="entry name" value="LysE"/>
    <property type="match status" value="1"/>
</dbReference>
<dbReference type="InterPro" id="IPR001123">
    <property type="entry name" value="LeuE-type"/>
</dbReference>
<keyword evidence="5 6" id="KW-0472">Membrane</keyword>
<feature type="transmembrane region" description="Helical" evidence="6">
    <location>
        <begin position="12"/>
        <end position="32"/>
    </location>
</feature>
<gene>
    <name evidence="7" type="ORF">GCM10017083_07910</name>
</gene>
<dbReference type="GO" id="GO:0015171">
    <property type="term" value="F:amino acid transmembrane transporter activity"/>
    <property type="evidence" value="ECO:0007669"/>
    <property type="project" value="TreeGrafter"/>
</dbReference>
<dbReference type="GO" id="GO:0005886">
    <property type="term" value="C:plasma membrane"/>
    <property type="evidence" value="ECO:0007669"/>
    <property type="project" value="UniProtKB-SubCell"/>
</dbReference>
<name>A0A918XNQ0_9PROT</name>
<sequence length="215" mass="21121">MAPELGTSEFLTGLAFGLALAMPVGPIGLLCIRRSLEDGFAVGFATGLGAAAADAGYGAIAAFGLTAVSAFLLAWQGPLALVGGGLLLWLGLASWRSRPATAAATAGRARRPLAAFAQTAVLTAGNPQTVLTFAALVGGLGVGIGAGGAAWGRAGALVAGVFLGSAGWWLVLAGGVAGVLRGRLGETRILWINRIAGLVVAGFGLAAIARGLGFV</sequence>
<evidence type="ECO:0000256" key="2">
    <source>
        <dbReference type="ARBA" id="ARBA00022475"/>
    </source>
</evidence>
<comment type="caution">
    <text evidence="7">The sequence shown here is derived from an EMBL/GenBank/DDBJ whole genome shotgun (WGS) entry which is preliminary data.</text>
</comment>
<dbReference type="PANTHER" id="PTHR30086:SF20">
    <property type="entry name" value="ARGININE EXPORTER PROTEIN ARGO-RELATED"/>
    <property type="match status" value="1"/>
</dbReference>
<accession>A0A918XNQ0</accession>
<dbReference type="RefSeq" id="WP_189987636.1">
    <property type="nucleotide sequence ID" value="NZ_BMZS01000002.1"/>
</dbReference>